<sequence>MNAFRPFFRQDIGANNAGNLSKFQQCNTKSIPGCKAFHVSKENSSKSEEVPIGDNALAGDARLTCPKHGWSFDVFSGISNRGSYRLKVWEVQLRDIKETEPVEKVEGVRRKQRIG</sequence>
<protein>
    <submittedName>
        <fullName evidence="1">Uncharacterized protein</fullName>
    </submittedName>
</protein>
<reference evidence="1" key="1">
    <citation type="submission" date="2021-11" db="EMBL/GenBank/DDBJ databases">
        <title>Fusarium solani-melongenae Genome sequencing and assembly.</title>
        <authorList>
            <person name="Xie S."/>
            <person name="Huang L."/>
            <person name="Zhang X."/>
        </authorList>
    </citation>
    <scope>NUCLEOTIDE SEQUENCE</scope>
    <source>
        <strain evidence="1">CRI 24-3</strain>
    </source>
</reference>
<keyword evidence="2" id="KW-1185">Reference proteome</keyword>
<evidence type="ECO:0000313" key="2">
    <source>
        <dbReference type="Proteomes" id="UP000830768"/>
    </source>
</evidence>
<evidence type="ECO:0000313" key="1">
    <source>
        <dbReference type="EMBL" id="UPK96153.1"/>
    </source>
</evidence>
<gene>
    <name evidence="1" type="ORF">LCI18_007088</name>
</gene>
<proteinExistence type="predicted"/>
<dbReference type="Proteomes" id="UP000830768">
    <property type="component" value="Chromosome 6"/>
</dbReference>
<name>A0ACD3Z7U4_FUSSC</name>
<organism evidence="1 2">
    <name type="scientific">Fusarium solani subsp. cucurbitae</name>
    <name type="common">Neocosmosporum cucurbitae</name>
    <dbReference type="NCBI Taxonomy" id="2747967"/>
    <lineage>
        <taxon>Eukaryota</taxon>
        <taxon>Fungi</taxon>
        <taxon>Dikarya</taxon>
        <taxon>Ascomycota</taxon>
        <taxon>Pezizomycotina</taxon>
        <taxon>Sordariomycetes</taxon>
        <taxon>Hypocreomycetidae</taxon>
        <taxon>Hypocreales</taxon>
        <taxon>Nectriaceae</taxon>
        <taxon>Fusarium</taxon>
        <taxon>Fusarium solani species complex</taxon>
    </lineage>
</organism>
<dbReference type="EMBL" id="CP090035">
    <property type="protein sequence ID" value="UPK96153.1"/>
    <property type="molecule type" value="Genomic_DNA"/>
</dbReference>
<accession>A0ACD3Z7U4</accession>